<gene>
    <name evidence="1" type="ORF">D9611_004215</name>
</gene>
<reference evidence="1 2" key="1">
    <citation type="journal article" date="2020" name="ISME J.">
        <title>Uncovering the hidden diversity of litter-decomposition mechanisms in mushroom-forming fungi.</title>
        <authorList>
            <person name="Floudas D."/>
            <person name="Bentzer J."/>
            <person name="Ahren D."/>
            <person name="Johansson T."/>
            <person name="Persson P."/>
            <person name="Tunlid A."/>
        </authorList>
    </citation>
    <scope>NUCLEOTIDE SEQUENCE [LARGE SCALE GENOMIC DNA]</scope>
    <source>
        <strain evidence="1 2">CBS 175.51</strain>
    </source>
</reference>
<name>A0A8H5F5T7_9AGAR</name>
<evidence type="ECO:0000313" key="1">
    <source>
        <dbReference type="EMBL" id="KAF5324880.1"/>
    </source>
</evidence>
<comment type="caution">
    <text evidence="1">The sequence shown here is derived from an EMBL/GenBank/DDBJ whole genome shotgun (WGS) entry which is preliminary data.</text>
</comment>
<dbReference type="AlphaFoldDB" id="A0A8H5F5T7"/>
<organism evidence="1 2">
    <name type="scientific">Ephemerocybe angulata</name>
    <dbReference type="NCBI Taxonomy" id="980116"/>
    <lineage>
        <taxon>Eukaryota</taxon>
        <taxon>Fungi</taxon>
        <taxon>Dikarya</taxon>
        <taxon>Basidiomycota</taxon>
        <taxon>Agaricomycotina</taxon>
        <taxon>Agaricomycetes</taxon>
        <taxon>Agaricomycetidae</taxon>
        <taxon>Agaricales</taxon>
        <taxon>Agaricineae</taxon>
        <taxon>Psathyrellaceae</taxon>
        <taxon>Ephemerocybe</taxon>
    </lineage>
</organism>
<accession>A0A8H5F5T7</accession>
<dbReference type="Proteomes" id="UP000541558">
    <property type="component" value="Unassembled WGS sequence"/>
</dbReference>
<keyword evidence="2" id="KW-1185">Reference proteome</keyword>
<sequence>MEPSSGLLWASGRCSEAEAADSTFWWRRSKAEFIEELAPSFECQPSQAPAHASPQKVYGWQRVIQMLLDPTVGIKSPESSRQPEASRRAV</sequence>
<proteinExistence type="predicted"/>
<evidence type="ECO:0000313" key="2">
    <source>
        <dbReference type="Proteomes" id="UP000541558"/>
    </source>
</evidence>
<protein>
    <submittedName>
        <fullName evidence="1">Uncharacterized protein</fullName>
    </submittedName>
</protein>
<dbReference type="EMBL" id="JAACJK010000164">
    <property type="protein sequence ID" value="KAF5324880.1"/>
    <property type="molecule type" value="Genomic_DNA"/>
</dbReference>